<dbReference type="Gene3D" id="3.40.50.620">
    <property type="entry name" value="HUPs"/>
    <property type="match status" value="3"/>
</dbReference>
<keyword evidence="14" id="KW-0418">Kinase</keyword>
<comment type="subcellular location">
    <subcellularLocation>
        <location evidence="25">Cytoplasm</location>
    </subcellularLocation>
</comment>
<evidence type="ECO:0000256" key="16">
    <source>
        <dbReference type="ARBA" id="ARBA00022833"/>
    </source>
</evidence>
<evidence type="ECO:0000256" key="23">
    <source>
        <dbReference type="ARBA" id="ARBA00048359"/>
    </source>
</evidence>
<dbReference type="InterPro" id="IPR009080">
    <property type="entry name" value="tRNAsynth_Ia_anticodon-bd"/>
</dbReference>
<dbReference type="SUPFAM" id="SSF47323">
    <property type="entry name" value="Anticodon-binding domain of a subclass of class I aminoacyl-tRNA synthetases"/>
    <property type="match status" value="1"/>
</dbReference>
<dbReference type="GO" id="GO:0009398">
    <property type="term" value="P:FMN biosynthetic process"/>
    <property type="evidence" value="ECO:0007669"/>
    <property type="project" value="UniProtKB-UniPathway"/>
</dbReference>
<dbReference type="FunFam" id="3.40.50.620:FF:000168">
    <property type="entry name" value="Isoleucine--tRNA ligase"/>
    <property type="match status" value="1"/>
</dbReference>
<dbReference type="InterPro" id="IPR001412">
    <property type="entry name" value="aa-tRNA-synth_I_CS"/>
</dbReference>
<dbReference type="PANTHER" id="PTHR42765">
    <property type="entry name" value="SOLEUCYL-TRNA SYNTHETASE"/>
    <property type="match status" value="1"/>
</dbReference>
<organism evidence="27 28">
    <name type="scientific">Enterovibrio norvegicus DSM 15893</name>
    <dbReference type="NCBI Taxonomy" id="1121869"/>
    <lineage>
        <taxon>Bacteria</taxon>
        <taxon>Pseudomonadati</taxon>
        <taxon>Pseudomonadota</taxon>
        <taxon>Gammaproteobacteria</taxon>
        <taxon>Vibrionales</taxon>
        <taxon>Vibrionaceae</taxon>
        <taxon>Enterovibrio</taxon>
    </lineage>
</organism>
<feature type="binding site" evidence="25">
    <location>
        <position position="1226"/>
    </location>
    <ligand>
        <name>Zn(2+)</name>
        <dbReference type="ChEBI" id="CHEBI:29105"/>
    </ligand>
</feature>
<dbReference type="Gene3D" id="1.10.730.20">
    <property type="match status" value="1"/>
</dbReference>
<keyword evidence="17 25" id="KW-0067">ATP-binding</keyword>
<dbReference type="SUPFAM" id="SSF50677">
    <property type="entry name" value="ValRS/IleRS/LeuRS editing domain"/>
    <property type="match status" value="1"/>
</dbReference>
<dbReference type="NCBIfam" id="NF004159">
    <property type="entry name" value="PRK05627.1-2"/>
    <property type="match status" value="1"/>
</dbReference>
<dbReference type="Pfam" id="PF00133">
    <property type="entry name" value="tRNA-synt_1"/>
    <property type="match status" value="1"/>
</dbReference>
<keyword evidence="13 25" id="KW-0547">Nucleotide-binding</keyword>
<dbReference type="EMBL" id="FOWR01000011">
    <property type="protein sequence ID" value="SFP26874.1"/>
    <property type="molecule type" value="Genomic_DNA"/>
</dbReference>
<dbReference type="GO" id="GO:0009231">
    <property type="term" value="P:riboflavin biosynthetic process"/>
    <property type="evidence" value="ECO:0007669"/>
    <property type="project" value="InterPro"/>
</dbReference>
<dbReference type="Gene3D" id="3.90.740.10">
    <property type="entry name" value="Valyl/Leucyl/Isoleucyl-tRNA synthetase, editing domain"/>
    <property type="match status" value="1"/>
</dbReference>
<keyword evidence="9" id="KW-0288">FMN</keyword>
<dbReference type="InterPro" id="IPR023585">
    <property type="entry name" value="Ile-tRNA-ligase_type1"/>
</dbReference>
<dbReference type="InterPro" id="IPR014729">
    <property type="entry name" value="Rossmann-like_a/b/a_fold"/>
</dbReference>
<dbReference type="InterPro" id="IPR002301">
    <property type="entry name" value="Ile-tRNA-ligase"/>
</dbReference>
<keyword evidence="8" id="KW-0285">Flavoprotein</keyword>
<evidence type="ECO:0000256" key="24">
    <source>
        <dbReference type="ARBA" id="ARBA00049494"/>
    </source>
</evidence>
<dbReference type="UniPathway" id="UPA00277">
    <property type="reaction ID" value="UER00407"/>
</dbReference>
<evidence type="ECO:0000256" key="5">
    <source>
        <dbReference type="ARBA" id="ARBA00010214"/>
    </source>
</evidence>
<evidence type="ECO:0000256" key="22">
    <source>
        <dbReference type="ARBA" id="ARBA00047880"/>
    </source>
</evidence>
<evidence type="ECO:0000256" key="15">
    <source>
        <dbReference type="ARBA" id="ARBA00022827"/>
    </source>
</evidence>
<feature type="binding site" evidence="25">
    <location>
        <position position="1246"/>
    </location>
    <ligand>
        <name>Zn(2+)</name>
        <dbReference type="ChEBI" id="CHEBI:29105"/>
    </ligand>
</feature>
<evidence type="ECO:0000256" key="8">
    <source>
        <dbReference type="ARBA" id="ARBA00022630"/>
    </source>
</evidence>
<dbReference type="InterPro" id="IPR009008">
    <property type="entry name" value="Val/Leu/Ile-tRNA-synth_edit"/>
</dbReference>
<evidence type="ECO:0000256" key="13">
    <source>
        <dbReference type="ARBA" id="ARBA00022741"/>
    </source>
</evidence>
<keyword evidence="7 25" id="KW-0436">Ligase</keyword>
<evidence type="ECO:0000256" key="11">
    <source>
        <dbReference type="ARBA" id="ARBA00022695"/>
    </source>
</evidence>
<keyword evidence="12 25" id="KW-0479">Metal-binding</keyword>
<dbReference type="SMART" id="SM00904">
    <property type="entry name" value="Flavokinase"/>
    <property type="match status" value="1"/>
</dbReference>
<keyword evidence="6 25" id="KW-0963">Cytoplasm</keyword>
<evidence type="ECO:0000256" key="3">
    <source>
        <dbReference type="ARBA" id="ARBA00005201"/>
    </source>
</evidence>
<proteinExistence type="inferred from homology"/>
<dbReference type="InterPro" id="IPR010663">
    <property type="entry name" value="Znf_FPG/IleRS"/>
</dbReference>
<comment type="domain">
    <text evidence="25">IleRS has two distinct active sites: one for aminoacylation and one for editing. The misactivated valine is translocated from the active site to the editing site, which sterically excludes the correctly activated isoleucine. The single editing site contains two valyl binding pockets, one specific for each substrate (Val-AMP or Val-tRNA(Ile)).</text>
</comment>
<dbReference type="NCBIfam" id="NF004162">
    <property type="entry name" value="PRK05627.1-5"/>
    <property type="match status" value="1"/>
</dbReference>
<keyword evidence="10" id="KW-0808">Transferase</keyword>
<dbReference type="InterPro" id="IPR033708">
    <property type="entry name" value="Anticodon_Ile_BEm"/>
</dbReference>
<dbReference type="Pfam" id="PF06574">
    <property type="entry name" value="FAD_syn"/>
    <property type="match status" value="1"/>
</dbReference>
<keyword evidence="18 25" id="KW-0648">Protein biosynthesis</keyword>
<comment type="function">
    <text evidence="1">Catalyzes the phosphorylation of riboflavin to FMN followed by the adenylation of FMN to FAD.</text>
</comment>
<feature type="short sequence motif" description="'KMSKS' region" evidence="25">
    <location>
        <begin position="928"/>
        <end position="932"/>
    </location>
</feature>
<dbReference type="SUPFAM" id="SSF52374">
    <property type="entry name" value="Nucleotidylyl transferase"/>
    <property type="match status" value="2"/>
</dbReference>
<dbReference type="InterPro" id="IPR023465">
    <property type="entry name" value="Riboflavin_kinase_dom_sf"/>
</dbReference>
<keyword evidence="16 25" id="KW-0862">Zinc</keyword>
<gene>
    <name evidence="25" type="primary">ileS</name>
    <name evidence="27" type="ORF">SAMN03084138_01748</name>
</gene>
<dbReference type="UniPathway" id="UPA00276">
    <property type="reaction ID" value="UER00406"/>
</dbReference>
<dbReference type="GO" id="GO:0005829">
    <property type="term" value="C:cytosol"/>
    <property type="evidence" value="ECO:0007669"/>
    <property type="project" value="TreeGrafter"/>
</dbReference>
<feature type="binding site" evidence="25">
    <location>
        <position position="931"/>
    </location>
    <ligand>
        <name>ATP</name>
        <dbReference type="ChEBI" id="CHEBI:30616"/>
    </ligand>
</feature>
<dbReference type="InterPro" id="IPR050081">
    <property type="entry name" value="Ile-tRNA_ligase"/>
</dbReference>
<dbReference type="HAMAP" id="MF_02002">
    <property type="entry name" value="Ile_tRNA_synth_type1"/>
    <property type="match status" value="1"/>
</dbReference>
<dbReference type="PRINTS" id="PR00984">
    <property type="entry name" value="TRNASYNTHILE"/>
</dbReference>
<evidence type="ECO:0000256" key="10">
    <source>
        <dbReference type="ARBA" id="ARBA00022679"/>
    </source>
</evidence>
<feature type="short sequence motif" description="'HIGH' region" evidence="25">
    <location>
        <begin position="379"/>
        <end position="389"/>
    </location>
</feature>
<dbReference type="GO" id="GO:0008531">
    <property type="term" value="F:riboflavin kinase activity"/>
    <property type="evidence" value="ECO:0007669"/>
    <property type="project" value="UniProtKB-EC"/>
</dbReference>
<keyword evidence="19 25" id="KW-0030">Aminoacyl-tRNA synthetase</keyword>
<dbReference type="SUPFAM" id="SSF82114">
    <property type="entry name" value="Riboflavin kinase-like"/>
    <property type="match status" value="1"/>
</dbReference>
<dbReference type="NCBIfam" id="TIGR00083">
    <property type="entry name" value="ribF"/>
    <property type="match status" value="1"/>
</dbReference>
<dbReference type="GO" id="GO:0005524">
    <property type="term" value="F:ATP binding"/>
    <property type="evidence" value="ECO:0007669"/>
    <property type="project" value="UniProtKB-UniRule"/>
</dbReference>
<reference evidence="27 28" key="1">
    <citation type="submission" date="2016-10" db="EMBL/GenBank/DDBJ databases">
        <authorList>
            <person name="de Groot N.N."/>
        </authorList>
    </citation>
    <scope>NUCLEOTIDE SEQUENCE [LARGE SCALE GENOMIC DNA]</scope>
    <source>
        <strain evidence="27 28">DSM 15893</strain>
    </source>
</reference>
<evidence type="ECO:0000256" key="14">
    <source>
        <dbReference type="ARBA" id="ARBA00022777"/>
    </source>
</evidence>
<dbReference type="Pfam" id="PF08264">
    <property type="entry name" value="Anticodon_1"/>
    <property type="match status" value="1"/>
</dbReference>
<dbReference type="Proteomes" id="UP000182692">
    <property type="component" value="Unassembled WGS sequence"/>
</dbReference>
<dbReference type="InterPro" id="IPR002606">
    <property type="entry name" value="Riboflavin_kinase_bac"/>
</dbReference>
<evidence type="ECO:0000256" key="18">
    <source>
        <dbReference type="ARBA" id="ARBA00022917"/>
    </source>
</evidence>
<comment type="pathway">
    <text evidence="2">Cofactor biosynthesis; FAD biosynthesis; FAD from FMN: step 1/1.</text>
</comment>
<evidence type="ECO:0000256" key="7">
    <source>
        <dbReference type="ARBA" id="ARBA00022598"/>
    </source>
</evidence>
<dbReference type="OrthoDB" id="9810365at2"/>
<dbReference type="AlphaFoldDB" id="A0A1I5NYK2"/>
<comment type="similarity">
    <text evidence="4 25">Belongs to the class-I aminoacyl-tRNA synthetase family. IleS type 1 subfamily.</text>
</comment>
<dbReference type="FunFam" id="2.40.30.30:FF:000001">
    <property type="entry name" value="Riboflavin biosynthesis protein"/>
    <property type="match status" value="1"/>
</dbReference>
<evidence type="ECO:0000256" key="9">
    <source>
        <dbReference type="ARBA" id="ARBA00022643"/>
    </source>
</evidence>
<name>A0A1I5NYK2_9GAMM</name>
<feature type="binding site" evidence="25">
    <location>
        <position position="1229"/>
    </location>
    <ligand>
        <name>Zn(2+)</name>
        <dbReference type="ChEBI" id="CHEBI:29105"/>
    </ligand>
</feature>
<evidence type="ECO:0000256" key="12">
    <source>
        <dbReference type="ARBA" id="ARBA00022723"/>
    </source>
</evidence>
<evidence type="ECO:0000256" key="19">
    <source>
        <dbReference type="ARBA" id="ARBA00023146"/>
    </source>
</evidence>
<accession>A0A1I5NYK2</accession>
<dbReference type="STRING" id="1121869.SAMN03084138_01748"/>
<evidence type="ECO:0000256" key="17">
    <source>
        <dbReference type="ARBA" id="ARBA00022840"/>
    </source>
</evidence>
<dbReference type="GO" id="GO:0008270">
    <property type="term" value="F:zinc ion binding"/>
    <property type="evidence" value="ECO:0007669"/>
    <property type="project" value="UniProtKB-UniRule"/>
</dbReference>
<keyword evidence="11" id="KW-0548">Nucleotidyltransferase</keyword>
<dbReference type="Pfam" id="PF06827">
    <property type="entry name" value="zf-FPG_IleRS"/>
    <property type="match status" value="1"/>
</dbReference>
<comment type="catalytic activity">
    <reaction evidence="24">
        <text>FMN + ATP + H(+) = FAD + diphosphate</text>
        <dbReference type="Rhea" id="RHEA:17237"/>
        <dbReference type="ChEBI" id="CHEBI:15378"/>
        <dbReference type="ChEBI" id="CHEBI:30616"/>
        <dbReference type="ChEBI" id="CHEBI:33019"/>
        <dbReference type="ChEBI" id="CHEBI:57692"/>
        <dbReference type="ChEBI" id="CHEBI:58210"/>
        <dbReference type="EC" id="2.7.7.2"/>
    </reaction>
</comment>
<comment type="pathway">
    <text evidence="3">Cofactor biosynthesis; FMN biosynthesis; FMN from riboflavin (ATP route): step 1/1.</text>
</comment>
<comment type="function">
    <text evidence="21 25">Catalyzes the attachment of isoleucine to tRNA(Ile). As IleRS can inadvertently accommodate and process structurally similar amino acids such as valine, to avoid such errors it has two additional distinct tRNA(Ile)-dependent editing activities. One activity is designated as 'pretransfer' editing and involves the hydrolysis of activated Val-AMP. The other activity is designated 'posttransfer' editing and involves deacylation of mischarged Val-tRNA(Ile).</text>
</comment>
<keyword evidence="15" id="KW-0274">FAD</keyword>
<comment type="similarity">
    <text evidence="5">Belongs to the RibF family.</text>
</comment>
<evidence type="ECO:0000256" key="1">
    <source>
        <dbReference type="ARBA" id="ARBA00002121"/>
    </source>
</evidence>
<dbReference type="Pfam" id="PF01687">
    <property type="entry name" value="Flavokinase"/>
    <property type="match status" value="1"/>
</dbReference>
<evidence type="ECO:0000259" key="26">
    <source>
        <dbReference type="SMART" id="SM00904"/>
    </source>
</evidence>
<dbReference type="CDD" id="cd00818">
    <property type="entry name" value="IleRS_core"/>
    <property type="match status" value="1"/>
</dbReference>
<sequence length="1263" mass="141440">MELIRGIHNIRDRHRGCVLTIGNFDGVHLGHQQVLIQVVKKARELGVPPTVMLFEPQPRELFAADRAPARLTRLRDKYTQLAKLGVERLLVVNFNAKFAAMTPYDFVHRLLAEQLGVKFLVVGDDFRFGAMRQGDFVYLQQEAKSAHFDVVSTQSFCVSEQRVSSTAIRDELARGEQDAVEQMLGRPYSISGRVSHGKKLGRTIGFPTANVPLKRRVTPVSGVYVVKVGGIDENTWLGGVANVGTRPTVNGVRQQLEVHLFDFAGDLYGRHVEVQLLHKLRDEKKFGSLDELKAQIELDDQTARGWLVKIMSKTSIRNEQSMSDFKDTLNLPETAFPMRGNLAQREPQMLKRWYDEDLYGEIRKAKKGKKSFILHDGPPYANGNIHIGHSVNKILKDIIIKSKTLSDFDAPYVPGWDCHGLPIELMVEKKVGKPGKKVTAAEFRQKCREYAAKQVEGQKADFKRLGVLGEWDKPYLTMDFNTEANIIRALGKIADNGHLHKGFKPVHWCTDCGSALAEAEVEYENKVSPSIDVMFRATDEAAVLAKFGLAEGHEGHGDVSIVIWTTTPWTLPANRAVAVSDALEYVLVQVEGETPRRLIVASELAKQVMDRAGIEHFHNLGFCQGDALELLRFNHPFYSFDVPVICGEHVTTESGTGVVHTAPGHGQEDFVVGQKYGLEVANPVGSNGVYLPDTELFAGQHVLKANDNVIDVLKEHGSLLHHHAYEHSYPHCWRHKTPIIFRATPQWFISMEKAGLRAKALEEIKNVKWIPEWGQNRIESMVEGRPDWCISRQRTWGVPIALFVHKETSELHPNTVELIEQVAQKVEQSGIQAWWDLDTAELLGDDAESYEKVLDTLDVWFDSGATHYAVVNQRAEFNGHEADMYLEGSDQHRGWFQSSLMTSVAIKNAAPYKQVLTHGFTVDGQGRKMSKSIGNVVSPQEVMNKLGGDILRLWVASTDYTGEMTVSDQILNRSADAYRRIRNTARFLLANLNGFNPETDMVAAEDMVIADRWAVGKALEAQEEILKAFEECNFHAVTQRLMQFCSVEMGSFYLDIIKDRQYTAKAGGLAHRSCQTALFHIMEALVRWMAPIMSFTADEIWNEMPGVRNKYVFTEVWYDGLFGLNDDETLNNAFWSELLRVRGAVNKVLEQARNDKKIGGSLEAEITLYAKPEFAAKLEAMGNELRFVLLTSKADVVATDAAPEAAVATEIDGLSVVVAKSDAEKCERCWHHVADVGTIDAHPTLCGRCVSNIDGEGETRQFA</sequence>
<dbReference type="NCBIfam" id="NF004163">
    <property type="entry name" value="PRK05627.1-6"/>
    <property type="match status" value="1"/>
</dbReference>
<evidence type="ECO:0000256" key="21">
    <source>
        <dbReference type="ARBA" id="ARBA00025217"/>
    </source>
</evidence>
<dbReference type="InterPro" id="IPR002300">
    <property type="entry name" value="aa-tRNA-synth_Ia"/>
</dbReference>
<evidence type="ECO:0000256" key="2">
    <source>
        <dbReference type="ARBA" id="ARBA00004726"/>
    </source>
</evidence>
<comment type="subunit">
    <text evidence="25">Monomer.</text>
</comment>
<feature type="binding site" evidence="25">
    <location>
        <position position="1249"/>
    </location>
    <ligand>
        <name>Zn(2+)</name>
        <dbReference type="ChEBI" id="CHEBI:29105"/>
    </ligand>
</feature>
<keyword evidence="20" id="KW-0511">Multifunctional enzyme</keyword>
<dbReference type="GO" id="GO:0002161">
    <property type="term" value="F:aminoacyl-tRNA deacylase activity"/>
    <property type="evidence" value="ECO:0007669"/>
    <property type="project" value="InterPro"/>
</dbReference>
<feature type="domain" description="Riboflavin kinase" evidence="26">
    <location>
        <begin position="183"/>
        <end position="308"/>
    </location>
</feature>
<dbReference type="CDD" id="cd07960">
    <property type="entry name" value="Anticodon_Ia_Ile_BEm"/>
    <property type="match status" value="1"/>
</dbReference>
<dbReference type="FunFam" id="1.10.730.20:FF:000001">
    <property type="entry name" value="Isoleucine--tRNA ligase"/>
    <property type="match status" value="1"/>
</dbReference>
<dbReference type="GO" id="GO:0003919">
    <property type="term" value="F:FMN adenylyltransferase activity"/>
    <property type="evidence" value="ECO:0007669"/>
    <property type="project" value="UniProtKB-EC"/>
</dbReference>
<evidence type="ECO:0000313" key="28">
    <source>
        <dbReference type="Proteomes" id="UP000182692"/>
    </source>
</evidence>
<dbReference type="GO" id="GO:0004822">
    <property type="term" value="F:isoleucine-tRNA ligase activity"/>
    <property type="evidence" value="ECO:0007669"/>
    <property type="project" value="UniProtKB-UniRule"/>
</dbReference>
<dbReference type="EC" id="6.1.1.5" evidence="25"/>
<dbReference type="CDD" id="cd02064">
    <property type="entry name" value="FAD_synthetase_N"/>
    <property type="match status" value="1"/>
</dbReference>
<dbReference type="PROSITE" id="PS00178">
    <property type="entry name" value="AA_TRNA_LIGASE_I"/>
    <property type="match status" value="1"/>
</dbReference>
<dbReference type="GO" id="GO:0006428">
    <property type="term" value="P:isoleucyl-tRNA aminoacylation"/>
    <property type="evidence" value="ECO:0007669"/>
    <property type="project" value="UniProtKB-UniRule"/>
</dbReference>
<evidence type="ECO:0000256" key="20">
    <source>
        <dbReference type="ARBA" id="ARBA00023268"/>
    </source>
</evidence>
<dbReference type="PANTHER" id="PTHR42765:SF1">
    <property type="entry name" value="ISOLEUCINE--TRNA LIGASE, MITOCHONDRIAL"/>
    <property type="match status" value="1"/>
</dbReference>
<evidence type="ECO:0000256" key="6">
    <source>
        <dbReference type="ARBA" id="ARBA00022490"/>
    </source>
</evidence>
<dbReference type="FunFam" id="3.40.50.620:FF:000048">
    <property type="entry name" value="Isoleucine--tRNA ligase"/>
    <property type="match status" value="1"/>
</dbReference>
<dbReference type="NCBIfam" id="NF004160">
    <property type="entry name" value="PRK05627.1-3"/>
    <property type="match status" value="1"/>
</dbReference>
<dbReference type="InterPro" id="IPR015864">
    <property type="entry name" value="FAD_synthase"/>
</dbReference>
<dbReference type="Gene3D" id="2.40.30.30">
    <property type="entry name" value="Riboflavin kinase-like"/>
    <property type="match status" value="1"/>
</dbReference>
<dbReference type="GO" id="GO:0000049">
    <property type="term" value="F:tRNA binding"/>
    <property type="evidence" value="ECO:0007669"/>
    <property type="project" value="InterPro"/>
</dbReference>
<feature type="binding site" evidence="25">
    <location>
        <position position="887"/>
    </location>
    <ligand>
        <name>L-isoleucyl-5'-AMP</name>
        <dbReference type="ChEBI" id="CHEBI:178002"/>
    </ligand>
</feature>
<comment type="cofactor">
    <cofactor evidence="25">
        <name>Zn(2+)</name>
        <dbReference type="ChEBI" id="CHEBI:29105"/>
    </cofactor>
    <text evidence="25">Binds 1 zinc ion per subunit.</text>
</comment>
<dbReference type="InterPro" id="IPR015865">
    <property type="entry name" value="Riboflavin_kinase_bac/euk"/>
</dbReference>
<dbReference type="NCBIfam" id="TIGR00392">
    <property type="entry name" value="ileS"/>
    <property type="match status" value="1"/>
</dbReference>
<comment type="catalytic activity">
    <reaction evidence="22">
        <text>riboflavin + ATP = FMN + ADP + H(+)</text>
        <dbReference type="Rhea" id="RHEA:14357"/>
        <dbReference type="ChEBI" id="CHEBI:15378"/>
        <dbReference type="ChEBI" id="CHEBI:30616"/>
        <dbReference type="ChEBI" id="CHEBI:57986"/>
        <dbReference type="ChEBI" id="CHEBI:58210"/>
        <dbReference type="ChEBI" id="CHEBI:456216"/>
        <dbReference type="EC" id="2.7.1.26"/>
    </reaction>
</comment>
<dbReference type="InterPro" id="IPR013155">
    <property type="entry name" value="M/V/L/I-tRNA-synth_anticd-bd"/>
</dbReference>
<comment type="catalytic activity">
    <reaction evidence="23 25">
        <text>tRNA(Ile) + L-isoleucine + ATP = L-isoleucyl-tRNA(Ile) + AMP + diphosphate</text>
        <dbReference type="Rhea" id="RHEA:11060"/>
        <dbReference type="Rhea" id="RHEA-COMP:9666"/>
        <dbReference type="Rhea" id="RHEA-COMP:9695"/>
        <dbReference type="ChEBI" id="CHEBI:30616"/>
        <dbReference type="ChEBI" id="CHEBI:33019"/>
        <dbReference type="ChEBI" id="CHEBI:58045"/>
        <dbReference type="ChEBI" id="CHEBI:78442"/>
        <dbReference type="ChEBI" id="CHEBI:78528"/>
        <dbReference type="ChEBI" id="CHEBI:456215"/>
        <dbReference type="EC" id="6.1.1.5"/>
    </reaction>
</comment>
<evidence type="ECO:0000313" key="27">
    <source>
        <dbReference type="EMBL" id="SFP26874.1"/>
    </source>
</evidence>
<protein>
    <recommendedName>
        <fullName evidence="25">Isoleucine--tRNA ligase</fullName>
        <ecNumber evidence="25">6.1.1.5</ecNumber>
    </recommendedName>
    <alternativeName>
        <fullName evidence="25">Isoleucyl-tRNA synthetase</fullName>
        <shortName evidence="25">IleRS</shortName>
    </alternativeName>
</protein>
<evidence type="ECO:0000256" key="25">
    <source>
        <dbReference type="HAMAP-Rule" id="MF_02002"/>
    </source>
</evidence>
<evidence type="ECO:0000256" key="4">
    <source>
        <dbReference type="ARBA" id="ARBA00006887"/>
    </source>
</evidence>
<dbReference type="FunFam" id="3.40.50.620:FF:000021">
    <property type="entry name" value="Riboflavin biosynthesis protein"/>
    <property type="match status" value="1"/>
</dbReference>
<dbReference type="GO" id="GO:0006747">
    <property type="term" value="P:FAD biosynthetic process"/>
    <property type="evidence" value="ECO:0007669"/>
    <property type="project" value="UniProtKB-UniPathway"/>
</dbReference>